<name>A0A511M8N5_9NOCA</name>
<sequence>MRQPIIARQTGCAVSELAAVGRMAVGHGHDHGVSAAEAGSASGKYVRRLALAIGLGLITLVTQLVVGLSTSSLALLSDSAHVFTDVFGVAMALVAIMLARRSARSAERSYGMYRGEVLAALFNAVLLFVVAGWVLYEAIGRLADPPEVPGLPVTLVAVVGLVMNVAALLLLRSGAEHSLNVRGAYLEVMADMLGSLGVLVSGLVTMIFGWRYADPLIGIGIGLFVLPRAYSLGKHALRILLQHAPAGLNVTEVDAALQALPGVQQVHDLHVWTLTSGMEVASAHLTIAEDANPSAVLTAGQRLLADSYNLHHATLQVESASSAEHCQRMSW</sequence>
<dbReference type="InterPro" id="IPR036837">
    <property type="entry name" value="Cation_efflux_CTD_sf"/>
</dbReference>
<dbReference type="InterPro" id="IPR050681">
    <property type="entry name" value="CDF/SLC30A"/>
</dbReference>
<evidence type="ECO:0000256" key="5">
    <source>
        <dbReference type="ARBA" id="ARBA00022989"/>
    </source>
</evidence>
<feature type="transmembrane region" description="Helical" evidence="8">
    <location>
        <begin position="120"/>
        <end position="139"/>
    </location>
</feature>
<evidence type="ECO:0000313" key="11">
    <source>
        <dbReference type="EMBL" id="GEM36478.1"/>
    </source>
</evidence>
<evidence type="ECO:0000256" key="8">
    <source>
        <dbReference type="SAM" id="Phobius"/>
    </source>
</evidence>
<evidence type="ECO:0000256" key="6">
    <source>
        <dbReference type="ARBA" id="ARBA00023065"/>
    </source>
</evidence>
<keyword evidence="6" id="KW-0406">Ion transport</keyword>
<reference evidence="11 12" key="1">
    <citation type="submission" date="2019-07" db="EMBL/GenBank/DDBJ databases">
        <title>Whole genome shotgun sequence of Nocardia ninae NBRC 108245.</title>
        <authorList>
            <person name="Hosoyama A."/>
            <person name="Uohara A."/>
            <person name="Ohji S."/>
            <person name="Ichikawa N."/>
        </authorList>
    </citation>
    <scope>NUCLEOTIDE SEQUENCE [LARGE SCALE GENOMIC DNA]</scope>
    <source>
        <strain evidence="11 12">NBRC 108245</strain>
    </source>
</reference>
<evidence type="ECO:0000256" key="1">
    <source>
        <dbReference type="ARBA" id="ARBA00004141"/>
    </source>
</evidence>
<dbReference type="EMBL" id="BJXA01000003">
    <property type="protein sequence ID" value="GEM36478.1"/>
    <property type="molecule type" value="Genomic_DNA"/>
</dbReference>
<keyword evidence="3" id="KW-0813">Transport</keyword>
<dbReference type="SUPFAM" id="SSF161111">
    <property type="entry name" value="Cation efflux protein transmembrane domain-like"/>
    <property type="match status" value="1"/>
</dbReference>
<keyword evidence="4 8" id="KW-0812">Transmembrane</keyword>
<feature type="transmembrane region" description="Helical" evidence="8">
    <location>
        <begin position="49"/>
        <end position="68"/>
    </location>
</feature>
<dbReference type="GO" id="GO:0005385">
    <property type="term" value="F:zinc ion transmembrane transporter activity"/>
    <property type="evidence" value="ECO:0007669"/>
    <property type="project" value="TreeGrafter"/>
</dbReference>
<organism evidence="11 12">
    <name type="scientific">Nocardia ninae NBRC 108245</name>
    <dbReference type="NCBI Taxonomy" id="1210091"/>
    <lineage>
        <taxon>Bacteria</taxon>
        <taxon>Bacillati</taxon>
        <taxon>Actinomycetota</taxon>
        <taxon>Actinomycetes</taxon>
        <taxon>Mycobacteriales</taxon>
        <taxon>Nocardiaceae</taxon>
        <taxon>Nocardia</taxon>
    </lineage>
</organism>
<dbReference type="InterPro" id="IPR002524">
    <property type="entry name" value="Cation_efflux"/>
</dbReference>
<dbReference type="GO" id="GO:0005886">
    <property type="term" value="C:plasma membrane"/>
    <property type="evidence" value="ECO:0007669"/>
    <property type="project" value="TreeGrafter"/>
</dbReference>
<evidence type="ECO:0000256" key="4">
    <source>
        <dbReference type="ARBA" id="ARBA00022692"/>
    </source>
</evidence>
<dbReference type="InterPro" id="IPR027469">
    <property type="entry name" value="Cation_efflux_TMD_sf"/>
</dbReference>
<keyword evidence="7 8" id="KW-0472">Membrane</keyword>
<feature type="domain" description="Cation efflux protein transmembrane" evidence="9">
    <location>
        <begin position="51"/>
        <end position="241"/>
    </location>
</feature>
<dbReference type="InterPro" id="IPR058533">
    <property type="entry name" value="Cation_efflux_TM"/>
</dbReference>
<dbReference type="PANTHER" id="PTHR11562">
    <property type="entry name" value="CATION EFFLUX PROTEIN/ ZINC TRANSPORTER"/>
    <property type="match status" value="1"/>
</dbReference>
<dbReference type="Pfam" id="PF16916">
    <property type="entry name" value="ZT_dimer"/>
    <property type="match status" value="1"/>
</dbReference>
<evidence type="ECO:0000259" key="10">
    <source>
        <dbReference type="Pfam" id="PF16916"/>
    </source>
</evidence>
<feature type="domain" description="Cation efflux protein cytoplasmic" evidence="10">
    <location>
        <begin position="247"/>
        <end position="319"/>
    </location>
</feature>
<dbReference type="NCBIfam" id="TIGR01297">
    <property type="entry name" value="CDF"/>
    <property type="match status" value="1"/>
</dbReference>
<protein>
    <submittedName>
        <fullName evidence="11">Cation efflux system protein</fullName>
    </submittedName>
</protein>
<dbReference type="AlphaFoldDB" id="A0A511M8N5"/>
<dbReference type="InterPro" id="IPR027470">
    <property type="entry name" value="Cation_efflux_CTD"/>
</dbReference>
<keyword evidence="5 8" id="KW-1133">Transmembrane helix</keyword>
<comment type="subcellular location">
    <subcellularLocation>
        <location evidence="1">Membrane</location>
        <topology evidence="1">Multi-pass membrane protein</topology>
    </subcellularLocation>
</comment>
<accession>A0A511M8N5</accession>
<comment type="similarity">
    <text evidence="2">Belongs to the cation diffusion facilitator (CDF) transporter (TC 2.A.4) family. SLC30A subfamily.</text>
</comment>
<dbReference type="Gene3D" id="1.20.1510.10">
    <property type="entry name" value="Cation efflux protein transmembrane domain"/>
    <property type="match status" value="1"/>
</dbReference>
<evidence type="ECO:0000259" key="9">
    <source>
        <dbReference type="Pfam" id="PF01545"/>
    </source>
</evidence>
<comment type="caution">
    <text evidence="11">The sequence shown here is derived from an EMBL/GenBank/DDBJ whole genome shotgun (WGS) entry which is preliminary data.</text>
</comment>
<keyword evidence="12" id="KW-1185">Reference proteome</keyword>
<dbReference type="Proteomes" id="UP000321424">
    <property type="component" value="Unassembled WGS sequence"/>
</dbReference>
<dbReference type="SUPFAM" id="SSF160240">
    <property type="entry name" value="Cation efflux protein cytoplasmic domain-like"/>
    <property type="match status" value="1"/>
</dbReference>
<evidence type="ECO:0000256" key="7">
    <source>
        <dbReference type="ARBA" id="ARBA00023136"/>
    </source>
</evidence>
<feature type="transmembrane region" description="Helical" evidence="8">
    <location>
        <begin position="216"/>
        <end position="233"/>
    </location>
</feature>
<feature type="transmembrane region" description="Helical" evidence="8">
    <location>
        <begin position="151"/>
        <end position="171"/>
    </location>
</feature>
<evidence type="ECO:0000256" key="2">
    <source>
        <dbReference type="ARBA" id="ARBA00008873"/>
    </source>
</evidence>
<dbReference type="Pfam" id="PF01545">
    <property type="entry name" value="Cation_efflux"/>
    <property type="match status" value="1"/>
</dbReference>
<dbReference type="PANTHER" id="PTHR11562:SF17">
    <property type="entry name" value="RE54080P-RELATED"/>
    <property type="match status" value="1"/>
</dbReference>
<feature type="transmembrane region" description="Helical" evidence="8">
    <location>
        <begin position="80"/>
        <end position="99"/>
    </location>
</feature>
<feature type="transmembrane region" description="Helical" evidence="8">
    <location>
        <begin position="192"/>
        <end position="210"/>
    </location>
</feature>
<gene>
    <name evidence="11" type="ORF">NN4_09970</name>
</gene>
<evidence type="ECO:0000313" key="12">
    <source>
        <dbReference type="Proteomes" id="UP000321424"/>
    </source>
</evidence>
<proteinExistence type="inferred from homology"/>
<evidence type="ECO:0000256" key="3">
    <source>
        <dbReference type="ARBA" id="ARBA00022448"/>
    </source>
</evidence>